<keyword evidence="2 6" id="KW-0678">Repressor</keyword>
<evidence type="ECO:0000256" key="3">
    <source>
        <dbReference type="ARBA" id="ARBA00023015"/>
    </source>
</evidence>
<dbReference type="Pfam" id="PF04844">
    <property type="entry name" value="Ovate"/>
    <property type="match status" value="1"/>
</dbReference>
<comment type="subcellular location">
    <subcellularLocation>
        <location evidence="1 6">Nucleus</location>
    </subcellularLocation>
</comment>
<dbReference type="PANTHER" id="PTHR33057">
    <property type="entry name" value="TRANSCRIPTION REPRESSOR OFP7-RELATED"/>
    <property type="match status" value="1"/>
</dbReference>
<dbReference type="GO" id="GO:0005634">
    <property type="term" value="C:nucleus"/>
    <property type="evidence" value="ECO:0007669"/>
    <property type="project" value="UniProtKB-SubCell"/>
</dbReference>
<proteinExistence type="predicted"/>
<keyword evidence="5 6" id="KW-0539">Nucleus</keyword>
<evidence type="ECO:0000256" key="1">
    <source>
        <dbReference type="ARBA" id="ARBA00004123"/>
    </source>
</evidence>
<protein>
    <recommendedName>
        <fullName evidence="6">Transcription repressor</fullName>
    </recommendedName>
    <alternativeName>
        <fullName evidence="6">Ovate family protein</fullName>
    </alternativeName>
</protein>
<dbReference type="PROSITE" id="PS51754">
    <property type="entry name" value="OVATE"/>
    <property type="match status" value="1"/>
</dbReference>
<dbReference type="GO" id="GO:0045892">
    <property type="term" value="P:negative regulation of DNA-templated transcription"/>
    <property type="evidence" value="ECO:0007669"/>
    <property type="project" value="UniProtKB-UniRule"/>
</dbReference>
<evidence type="ECO:0000256" key="2">
    <source>
        <dbReference type="ARBA" id="ARBA00022491"/>
    </source>
</evidence>
<evidence type="ECO:0000259" key="8">
    <source>
        <dbReference type="PROSITE" id="PS51754"/>
    </source>
</evidence>
<evidence type="ECO:0000256" key="4">
    <source>
        <dbReference type="ARBA" id="ARBA00023163"/>
    </source>
</evidence>
<evidence type="ECO:0000256" key="7">
    <source>
        <dbReference type="SAM" id="MobiDB-lite"/>
    </source>
</evidence>
<name>A0A6V7P1F3_ANACO</name>
<dbReference type="InterPro" id="IPR006458">
    <property type="entry name" value="Ovate_C"/>
</dbReference>
<evidence type="ECO:0000256" key="6">
    <source>
        <dbReference type="RuleBase" id="RU367028"/>
    </source>
</evidence>
<feature type="region of interest" description="Disordered" evidence="7">
    <location>
        <begin position="49"/>
        <end position="77"/>
    </location>
</feature>
<dbReference type="PANTHER" id="PTHR33057:SF70">
    <property type="entry name" value="TRANSCRIPTION REPRESSOR-RELATED"/>
    <property type="match status" value="1"/>
</dbReference>
<dbReference type="NCBIfam" id="TIGR01568">
    <property type="entry name" value="A_thal_3678"/>
    <property type="match status" value="1"/>
</dbReference>
<keyword evidence="4 6" id="KW-0804">Transcription</keyword>
<dbReference type="AlphaFoldDB" id="A0A6V7P1F3"/>
<keyword evidence="3 6" id="KW-0805">Transcription regulation</keyword>
<organism evidence="9">
    <name type="scientific">Ananas comosus var. bracteatus</name>
    <name type="common">red pineapple</name>
    <dbReference type="NCBI Taxonomy" id="296719"/>
    <lineage>
        <taxon>Eukaryota</taxon>
        <taxon>Viridiplantae</taxon>
        <taxon>Streptophyta</taxon>
        <taxon>Embryophyta</taxon>
        <taxon>Tracheophyta</taxon>
        <taxon>Spermatophyta</taxon>
        <taxon>Magnoliopsida</taxon>
        <taxon>Liliopsida</taxon>
        <taxon>Poales</taxon>
        <taxon>Bromeliaceae</taxon>
        <taxon>Bromelioideae</taxon>
        <taxon>Ananas</taxon>
    </lineage>
</organism>
<evidence type="ECO:0000313" key="9">
    <source>
        <dbReference type="EMBL" id="CAD1824671.1"/>
    </source>
</evidence>
<dbReference type="EMBL" id="LR862144">
    <property type="protein sequence ID" value="CAD1824671.1"/>
    <property type="molecule type" value="Genomic_DNA"/>
</dbReference>
<accession>A0A6V7P1F3</accession>
<reference evidence="9" key="1">
    <citation type="submission" date="2020-07" db="EMBL/GenBank/DDBJ databases">
        <authorList>
            <person name="Lin J."/>
        </authorList>
    </citation>
    <scope>NUCLEOTIDE SEQUENCE</scope>
</reference>
<feature type="domain" description="OVATE" evidence="8">
    <location>
        <begin position="78"/>
        <end position="137"/>
    </location>
</feature>
<dbReference type="InterPro" id="IPR038933">
    <property type="entry name" value="Ovate"/>
</dbReference>
<sequence length="168" mass="18484">MSCTDTTANPSASDRRRFAVRRRPAVADVGCLYSRPKLLSFLKFTPSTKPQLPNHHHHHSCSSSSSSNSKAADTARAVTVDSTDPYTDFRDSMLEMIVEMGIYRSDELRRLLGRYLELNSPSHRRVIVRAFADAHRAAFGPRSLGSPASDASMSATTVVSAPMRVCRG</sequence>
<evidence type="ECO:0000256" key="5">
    <source>
        <dbReference type="ARBA" id="ARBA00023242"/>
    </source>
</evidence>
<comment type="function">
    <text evidence="6">Transcriptional repressor that regulates multiple aspects of plant growth and development.</text>
</comment>
<gene>
    <name evidence="9" type="ORF">CB5_LOCUS7882</name>
</gene>